<dbReference type="PANTHER" id="PTHR11439:SF483">
    <property type="entry name" value="PEPTIDE SYNTHASE GLIP-LIKE, PUTATIVE (AFU_ORTHOLOGUE AFUA_3G12920)-RELATED"/>
    <property type="match status" value="1"/>
</dbReference>
<feature type="domain" description="Reverse transcriptase Ty1/copia-type" evidence="1">
    <location>
        <begin position="1"/>
        <end position="77"/>
    </location>
</feature>
<dbReference type="PANTHER" id="PTHR11439">
    <property type="entry name" value="GAG-POL-RELATED RETROTRANSPOSON"/>
    <property type="match status" value="1"/>
</dbReference>
<evidence type="ECO:0000313" key="3">
    <source>
        <dbReference type="Proteomes" id="UP000292447"/>
    </source>
</evidence>
<dbReference type="Pfam" id="PF07727">
    <property type="entry name" value="RVT_2"/>
    <property type="match status" value="1"/>
</dbReference>
<keyword evidence="2" id="KW-0548">Nucleotidyltransferase</keyword>
<keyword evidence="2" id="KW-0808">Transferase</keyword>
<keyword evidence="2" id="KW-0695">RNA-directed DNA polymerase</keyword>
<dbReference type="GO" id="GO:0003964">
    <property type="term" value="F:RNA-directed DNA polymerase activity"/>
    <property type="evidence" value="ECO:0007669"/>
    <property type="project" value="UniProtKB-KW"/>
</dbReference>
<organism evidence="2 3">
    <name type="scientific">Metschnikowia aff. pulcherrima</name>
    <dbReference type="NCBI Taxonomy" id="2163413"/>
    <lineage>
        <taxon>Eukaryota</taxon>
        <taxon>Fungi</taxon>
        <taxon>Dikarya</taxon>
        <taxon>Ascomycota</taxon>
        <taxon>Saccharomycotina</taxon>
        <taxon>Pichiomycetes</taxon>
        <taxon>Metschnikowiaceae</taxon>
        <taxon>Metschnikowia</taxon>
    </lineage>
</organism>
<name>A0A4P6XMB1_9ASCO</name>
<dbReference type="InterPro" id="IPR043502">
    <property type="entry name" value="DNA/RNA_pol_sf"/>
</dbReference>
<evidence type="ECO:0000259" key="1">
    <source>
        <dbReference type="Pfam" id="PF07727"/>
    </source>
</evidence>
<dbReference type="SUPFAM" id="SSF56672">
    <property type="entry name" value="DNA/RNA polymerases"/>
    <property type="match status" value="1"/>
</dbReference>
<dbReference type="EMBL" id="CP034458">
    <property type="protein sequence ID" value="QBM88400.1"/>
    <property type="molecule type" value="Genomic_DNA"/>
</dbReference>
<gene>
    <name evidence="2" type="primary">MPUL0C03680</name>
    <name evidence="2" type="ORF">METSCH_C03680</name>
</gene>
<sequence>MYVDDLLIISCDQEAIAETERHLSAAFKTKDLGIVKKFLGINVEITSTHTKIHPGDYIKSMLKNCGFDKIQHVSIPASKVSLDTEVADKEDHCDESEYRSIVGKLLYAANTERFDIGFIVLKLSRYLISPKYKHLEAAQRVLRYLKGTAEHGIIFRHGSTEAILSYCDAGCNLAMEPESRSFTGSIILYGGSSTGWKSKLQTMVALSTVNAEQL</sequence>
<protein>
    <submittedName>
        <fullName evidence="2">Reverse transcriptase RNA-dependent DNA polymerase</fullName>
    </submittedName>
</protein>
<dbReference type="Proteomes" id="UP000292447">
    <property type="component" value="Chromosome III"/>
</dbReference>
<dbReference type="AlphaFoldDB" id="A0A4P6XMB1"/>
<reference evidence="3" key="1">
    <citation type="submission" date="2019-03" db="EMBL/GenBank/DDBJ databases">
        <title>Snf2 controls pulcherriminic acid biosynthesis and connects pigmentation and antifungal activity of the yeast Metschnikowia pulcherrima.</title>
        <authorList>
            <person name="Gore-Lloyd D."/>
            <person name="Sumann I."/>
            <person name="Brachmann A.O."/>
            <person name="Schneeberger K."/>
            <person name="Ortiz-Merino R.A."/>
            <person name="Moreno-Beltran M."/>
            <person name="Schlaefli M."/>
            <person name="Kirner P."/>
            <person name="Santos Kron A."/>
            <person name="Wolfe K.H."/>
            <person name="Piel J."/>
            <person name="Ahrens C.H."/>
            <person name="Henk D."/>
            <person name="Freimoser F.M."/>
        </authorList>
    </citation>
    <scope>NUCLEOTIDE SEQUENCE [LARGE SCALE GENOMIC DNA]</scope>
    <source>
        <strain evidence="3">APC 1.2</strain>
    </source>
</reference>
<dbReference type="InterPro" id="IPR013103">
    <property type="entry name" value="RVT_2"/>
</dbReference>
<proteinExistence type="predicted"/>
<accession>A0A4P6XMB1</accession>
<dbReference type="STRING" id="2163413.A0A4P6XMB1"/>
<evidence type="ECO:0000313" key="2">
    <source>
        <dbReference type="EMBL" id="QBM88400.1"/>
    </source>
</evidence>
<keyword evidence="3" id="KW-1185">Reference proteome</keyword>